<name>A0A0A8YNU7_ARUDO</name>
<reference evidence="1" key="2">
    <citation type="journal article" date="2015" name="Data Brief">
        <title>Shoot transcriptome of the giant reed, Arundo donax.</title>
        <authorList>
            <person name="Barrero R.A."/>
            <person name="Guerrero F.D."/>
            <person name="Moolhuijzen P."/>
            <person name="Goolsby J.A."/>
            <person name="Tidwell J."/>
            <person name="Bellgard S.E."/>
            <person name="Bellgard M.I."/>
        </authorList>
    </citation>
    <scope>NUCLEOTIDE SEQUENCE</scope>
    <source>
        <tissue evidence="1">Shoot tissue taken approximately 20 cm above the soil surface</tissue>
    </source>
</reference>
<dbReference type="EMBL" id="GBRH01273448">
    <property type="protein sequence ID" value="JAD24447.1"/>
    <property type="molecule type" value="Transcribed_RNA"/>
</dbReference>
<organism evidence="1">
    <name type="scientific">Arundo donax</name>
    <name type="common">Giant reed</name>
    <name type="synonym">Donax arundinaceus</name>
    <dbReference type="NCBI Taxonomy" id="35708"/>
    <lineage>
        <taxon>Eukaryota</taxon>
        <taxon>Viridiplantae</taxon>
        <taxon>Streptophyta</taxon>
        <taxon>Embryophyta</taxon>
        <taxon>Tracheophyta</taxon>
        <taxon>Spermatophyta</taxon>
        <taxon>Magnoliopsida</taxon>
        <taxon>Liliopsida</taxon>
        <taxon>Poales</taxon>
        <taxon>Poaceae</taxon>
        <taxon>PACMAD clade</taxon>
        <taxon>Arundinoideae</taxon>
        <taxon>Arundineae</taxon>
        <taxon>Arundo</taxon>
    </lineage>
</organism>
<proteinExistence type="predicted"/>
<protein>
    <submittedName>
        <fullName evidence="1">Uncharacterized protein</fullName>
    </submittedName>
</protein>
<reference evidence="1" key="1">
    <citation type="submission" date="2014-09" db="EMBL/GenBank/DDBJ databases">
        <authorList>
            <person name="Magalhaes I.L.F."/>
            <person name="Oliveira U."/>
            <person name="Santos F.R."/>
            <person name="Vidigal T.H.D.A."/>
            <person name="Brescovit A.D."/>
            <person name="Santos A.J."/>
        </authorList>
    </citation>
    <scope>NUCLEOTIDE SEQUENCE</scope>
    <source>
        <tissue evidence="1">Shoot tissue taken approximately 20 cm above the soil surface</tissue>
    </source>
</reference>
<evidence type="ECO:0000313" key="1">
    <source>
        <dbReference type="EMBL" id="JAD24447.1"/>
    </source>
</evidence>
<sequence length="22" mass="2476">MGATHLPLVRVVLITLCHAMHY</sequence>
<accession>A0A0A8YNU7</accession>
<dbReference type="AlphaFoldDB" id="A0A0A8YNU7"/>